<reference evidence="7 8" key="1">
    <citation type="journal article" date="2016" name="Nat. Commun.">
        <title>Thousands of microbial genomes shed light on interconnected biogeochemical processes in an aquifer system.</title>
        <authorList>
            <person name="Anantharaman K."/>
            <person name="Brown C.T."/>
            <person name="Hug L.A."/>
            <person name="Sharon I."/>
            <person name="Castelle C.J."/>
            <person name="Probst A.J."/>
            <person name="Thomas B.C."/>
            <person name="Singh A."/>
            <person name="Wilkins M.J."/>
            <person name="Karaoz U."/>
            <person name="Brodie E.L."/>
            <person name="Williams K.H."/>
            <person name="Hubbard S.S."/>
            <person name="Banfield J.F."/>
        </authorList>
    </citation>
    <scope>NUCLEOTIDE SEQUENCE [LARGE SCALE GENOMIC DNA]</scope>
</reference>
<comment type="caution">
    <text evidence="7">The sequence shown here is derived from an EMBL/GenBank/DDBJ whole genome shotgun (WGS) entry which is preliminary data.</text>
</comment>
<feature type="region of interest" description="Disordered" evidence="5">
    <location>
        <begin position="1"/>
        <end position="47"/>
    </location>
</feature>
<dbReference type="GO" id="GO:0003723">
    <property type="term" value="F:RNA binding"/>
    <property type="evidence" value="ECO:0007669"/>
    <property type="project" value="UniProtKB-KW"/>
</dbReference>
<protein>
    <recommendedName>
        <fullName evidence="6">Metallo-beta-lactamase domain-containing protein</fullName>
    </recommendedName>
</protein>
<dbReference type="GO" id="GO:0004527">
    <property type="term" value="F:exonuclease activity"/>
    <property type="evidence" value="ECO:0007669"/>
    <property type="project" value="UniProtKB-KW"/>
</dbReference>
<dbReference type="Gene3D" id="3.10.20.580">
    <property type="match status" value="1"/>
</dbReference>
<dbReference type="PANTHER" id="PTHR43694:SF1">
    <property type="entry name" value="RIBONUCLEASE J"/>
    <property type="match status" value="1"/>
</dbReference>
<keyword evidence="2" id="KW-0540">Nuclease</keyword>
<feature type="domain" description="Metallo-beta-lactamase" evidence="6">
    <location>
        <begin position="86"/>
        <end position="273"/>
    </location>
</feature>
<evidence type="ECO:0000313" key="8">
    <source>
        <dbReference type="Proteomes" id="UP000185809"/>
    </source>
</evidence>
<dbReference type="GO" id="GO:0046872">
    <property type="term" value="F:metal ion binding"/>
    <property type="evidence" value="ECO:0007669"/>
    <property type="project" value="InterPro"/>
</dbReference>
<dbReference type="SMART" id="SM00849">
    <property type="entry name" value="Lactamase_B"/>
    <property type="match status" value="1"/>
</dbReference>
<evidence type="ECO:0000256" key="2">
    <source>
        <dbReference type="ARBA" id="ARBA00022722"/>
    </source>
</evidence>
<keyword evidence="3" id="KW-0378">Hydrolase</keyword>
<dbReference type="Pfam" id="PF17770">
    <property type="entry name" value="RNase_J_C"/>
    <property type="match status" value="1"/>
</dbReference>
<keyword evidence="4" id="KW-0694">RNA-binding</keyword>
<dbReference type="Gene3D" id="3.60.15.10">
    <property type="entry name" value="Ribonuclease Z/Hydroxyacylglutathione hydrolase-like"/>
    <property type="match status" value="1"/>
</dbReference>
<keyword evidence="1" id="KW-0963">Cytoplasm</keyword>
<feature type="compositionally biased region" description="Basic and acidic residues" evidence="5">
    <location>
        <begin position="28"/>
        <end position="38"/>
    </location>
</feature>
<dbReference type="Proteomes" id="UP000185809">
    <property type="component" value="Unassembled WGS sequence"/>
</dbReference>
<proteinExistence type="predicted"/>
<dbReference type="InterPro" id="IPR004613">
    <property type="entry name" value="RNase_J"/>
</dbReference>
<sequence>MITSNKNKNRIYPSKNTKRQGRIKTTVFRKEEKNSDPKKNKKVSYKSKTRSHLPFLGTHLKKPDVIPPLKDGDIRIIPLGGVEEIGRNMTIIEYKDDIIIIDAGLEFADEDTPGIDYIIPNTEYLEKRRSNIRGIIITHGHLDHIGAIPYIVNRLGNPPIYTMEFAALLIKKRQEEFPNLPKLDLKIIKDTNEIIALGENLKFRFFGVTHAIPDSNGIIIETPYGDIVNTGDIRVETLNNKPVKEEVDQYNFFKKRKILLLTMDSTGIDRPGWSVPEFGIRNTIDKIISETKGRLIIATFASQVERIIEFMKMAKKYNRKVIIEGRSMKTIIAIIQQLNLINTDHLIPISEIQNYPVNKILIIATGAQGEEFAALMRMSNKTHRQVHLEKEDTIILSSSIIPGNEGAIAKLKDNLYRHNSKIITYLDSNVHAGGHGKYEDLKWVHEQINYKFFMPVHGHHYMVKIHAELARLLGVKEENMVIPENGNIVEIREKGTKIIKLKESAPSNMILVDGFSVGGTQNVVIRDRKMLAQDGIFVIVVTIDSKTGHLRKSPDIISRGFVHLKEEQEMLHQSRGVIKKTVEDLTIGMNPINVEYIKSNLIDNVSKFLFQKTAKRPLVIPVFLNI</sequence>
<dbReference type="InterPro" id="IPR042173">
    <property type="entry name" value="RNase_J_2"/>
</dbReference>
<dbReference type="SUPFAM" id="SSF56281">
    <property type="entry name" value="Metallo-hydrolase/oxidoreductase"/>
    <property type="match status" value="1"/>
</dbReference>
<evidence type="ECO:0000256" key="4">
    <source>
        <dbReference type="ARBA" id="ARBA00022884"/>
    </source>
</evidence>
<accession>A0A1F6WYS6</accession>
<dbReference type="Gene3D" id="3.40.50.10710">
    <property type="entry name" value="Metallo-hydrolase/oxidoreductase"/>
    <property type="match status" value="1"/>
</dbReference>
<gene>
    <name evidence="7" type="ORF">A2995_00465</name>
</gene>
<dbReference type="EMBL" id="MFUP01000016">
    <property type="protein sequence ID" value="OGI87028.1"/>
    <property type="molecule type" value="Genomic_DNA"/>
</dbReference>
<evidence type="ECO:0000256" key="1">
    <source>
        <dbReference type="ARBA" id="ARBA00022490"/>
    </source>
</evidence>
<dbReference type="InterPro" id="IPR036866">
    <property type="entry name" value="RibonucZ/Hydroxyglut_hydro"/>
</dbReference>
<dbReference type="InterPro" id="IPR041636">
    <property type="entry name" value="RNase_J_C"/>
</dbReference>
<evidence type="ECO:0000256" key="5">
    <source>
        <dbReference type="SAM" id="MobiDB-lite"/>
    </source>
</evidence>
<dbReference type="NCBIfam" id="TIGR00649">
    <property type="entry name" value="MG423"/>
    <property type="match status" value="1"/>
</dbReference>
<evidence type="ECO:0000313" key="7">
    <source>
        <dbReference type="EMBL" id="OGI87028.1"/>
    </source>
</evidence>
<evidence type="ECO:0000259" key="6">
    <source>
        <dbReference type="SMART" id="SM00849"/>
    </source>
</evidence>
<dbReference type="CDD" id="cd07714">
    <property type="entry name" value="RNaseJ_MBL-fold"/>
    <property type="match status" value="1"/>
</dbReference>
<dbReference type="Pfam" id="PF00753">
    <property type="entry name" value="Lactamase_B"/>
    <property type="match status" value="1"/>
</dbReference>
<keyword evidence="3" id="KW-0269">Exonuclease</keyword>
<dbReference type="InterPro" id="IPR055132">
    <property type="entry name" value="RNase_J_b_CASP"/>
</dbReference>
<organism evidence="7 8">
    <name type="scientific">Candidatus Nomurabacteria bacterium RIFCSPLOWO2_01_FULL_33_24</name>
    <dbReference type="NCBI Taxonomy" id="1801765"/>
    <lineage>
        <taxon>Bacteria</taxon>
        <taxon>Candidatus Nomuraibacteriota</taxon>
    </lineage>
</organism>
<dbReference type="AlphaFoldDB" id="A0A1F6WYS6"/>
<evidence type="ECO:0000256" key="3">
    <source>
        <dbReference type="ARBA" id="ARBA00022839"/>
    </source>
</evidence>
<name>A0A1F6WYS6_9BACT</name>
<dbReference type="Pfam" id="PF22505">
    <property type="entry name" value="RNase_J_b_CASP"/>
    <property type="match status" value="1"/>
</dbReference>
<dbReference type="InterPro" id="IPR001279">
    <property type="entry name" value="Metallo-B-lactamas"/>
</dbReference>
<dbReference type="PANTHER" id="PTHR43694">
    <property type="entry name" value="RIBONUCLEASE J"/>
    <property type="match status" value="1"/>
</dbReference>